<comment type="caution">
    <text evidence="2">The sequence shown here is derived from an EMBL/GenBank/DDBJ whole genome shotgun (WGS) entry which is preliminary data.</text>
</comment>
<feature type="transmembrane region" description="Helical" evidence="1">
    <location>
        <begin position="6"/>
        <end position="26"/>
    </location>
</feature>
<dbReference type="AlphaFoldDB" id="A0ABD1MLT1"/>
<keyword evidence="3" id="KW-1185">Reference proteome</keyword>
<keyword evidence="1" id="KW-1133">Transmembrane helix</keyword>
<evidence type="ECO:0000313" key="3">
    <source>
        <dbReference type="Proteomes" id="UP001603857"/>
    </source>
</evidence>
<gene>
    <name evidence="2" type="ORF">Fmac_011210</name>
</gene>
<keyword evidence="1" id="KW-0812">Transmembrane</keyword>
<reference evidence="2 3" key="1">
    <citation type="submission" date="2024-08" db="EMBL/GenBank/DDBJ databases">
        <title>Insights into the chromosomal genome structure of Flemingia macrophylla.</title>
        <authorList>
            <person name="Ding Y."/>
            <person name="Zhao Y."/>
            <person name="Bi W."/>
            <person name="Wu M."/>
            <person name="Zhao G."/>
            <person name="Gong Y."/>
            <person name="Li W."/>
            <person name="Zhang P."/>
        </authorList>
    </citation>
    <scope>NUCLEOTIDE SEQUENCE [LARGE SCALE GENOMIC DNA]</scope>
    <source>
        <strain evidence="2">DYQJB</strain>
        <tissue evidence="2">Leaf</tissue>
    </source>
</reference>
<name>A0ABD1MLT1_9FABA</name>
<sequence length="79" mass="9415">MLESISRLFIHLCAIFFFRIALSYFLKFHMKTLQFTKKKTLKRNALKIARCLLKVLSKKPLKRTYLFACFAIYFGMIIS</sequence>
<feature type="transmembrane region" description="Helical" evidence="1">
    <location>
        <begin position="60"/>
        <end position="78"/>
    </location>
</feature>
<proteinExistence type="predicted"/>
<organism evidence="2 3">
    <name type="scientific">Flemingia macrophylla</name>
    <dbReference type="NCBI Taxonomy" id="520843"/>
    <lineage>
        <taxon>Eukaryota</taxon>
        <taxon>Viridiplantae</taxon>
        <taxon>Streptophyta</taxon>
        <taxon>Embryophyta</taxon>
        <taxon>Tracheophyta</taxon>
        <taxon>Spermatophyta</taxon>
        <taxon>Magnoliopsida</taxon>
        <taxon>eudicotyledons</taxon>
        <taxon>Gunneridae</taxon>
        <taxon>Pentapetalae</taxon>
        <taxon>rosids</taxon>
        <taxon>fabids</taxon>
        <taxon>Fabales</taxon>
        <taxon>Fabaceae</taxon>
        <taxon>Papilionoideae</taxon>
        <taxon>50 kb inversion clade</taxon>
        <taxon>NPAAA clade</taxon>
        <taxon>indigoferoid/millettioid clade</taxon>
        <taxon>Phaseoleae</taxon>
        <taxon>Flemingia</taxon>
    </lineage>
</organism>
<keyword evidence="1" id="KW-0472">Membrane</keyword>
<evidence type="ECO:0000256" key="1">
    <source>
        <dbReference type="SAM" id="Phobius"/>
    </source>
</evidence>
<dbReference type="Proteomes" id="UP001603857">
    <property type="component" value="Unassembled WGS sequence"/>
</dbReference>
<dbReference type="EMBL" id="JBGMDY010000004">
    <property type="protein sequence ID" value="KAL2336764.1"/>
    <property type="molecule type" value="Genomic_DNA"/>
</dbReference>
<protein>
    <submittedName>
        <fullName evidence="2">Uncharacterized protein</fullName>
    </submittedName>
</protein>
<accession>A0ABD1MLT1</accession>
<evidence type="ECO:0000313" key="2">
    <source>
        <dbReference type="EMBL" id="KAL2336764.1"/>
    </source>
</evidence>